<feature type="compositionally biased region" description="Low complexity" evidence="1">
    <location>
        <begin position="351"/>
        <end position="364"/>
    </location>
</feature>
<accession>A0A8H3PES9</accession>
<dbReference type="Gene3D" id="2.120.10.30">
    <property type="entry name" value="TolB, C-terminal domain"/>
    <property type="match status" value="2"/>
</dbReference>
<comment type="caution">
    <text evidence="2">The sequence shown here is derived from an EMBL/GenBank/DDBJ whole genome shotgun (WGS) entry which is preliminary data.</text>
</comment>
<proteinExistence type="predicted"/>
<gene>
    <name evidence="2" type="ORF">HETSPECPRED_001463</name>
</gene>
<feature type="region of interest" description="Disordered" evidence="1">
    <location>
        <begin position="28"/>
        <end position="97"/>
    </location>
</feature>
<evidence type="ECO:0000313" key="2">
    <source>
        <dbReference type="EMBL" id="CAF9939048.1"/>
    </source>
</evidence>
<dbReference type="EMBL" id="CAJPDS010000124">
    <property type="protein sequence ID" value="CAF9939048.1"/>
    <property type="molecule type" value="Genomic_DNA"/>
</dbReference>
<dbReference type="AlphaFoldDB" id="A0A8H3PES9"/>
<feature type="compositionally biased region" description="Low complexity" evidence="1">
    <location>
        <begin position="47"/>
        <end position="76"/>
    </location>
</feature>
<dbReference type="SUPFAM" id="SSF82171">
    <property type="entry name" value="DPP6 N-terminal domain-like"/>
    <property type="match status" value="1"/>
</dbReference>
<name>A0A8H3PES9_9LECA</name>
<sequence length="475" mass="51061">MLAKAHPDYSARRVVSHDPRFCTYTSRQKGNRWGLQPPSHNMTRNYPISQPSSSTRPSASSQGAGGASSVTATSKSFQSHSRRLSASPSPDGTLAIYTPHKYSRSSRIHSAEVRVLDLKTGNSTPFSKDPNDREPSWLGESNQVIWLKDVTHGATELWISDAEGSEINCHCAGRISARVSNLKLHRIDECTIALAFSCPTTPDGLLFNPAKGPSAHISNSIWYTTLSKRASSGSNGYKVQYIIWPSAPSNALKSSGGLHSPLSPSPDACNDFDLTSTGLTFIARDPSPDAPDPLRAELYYIPLQSFAQPPTTPKPQLLSIPNFAGSTSHPVFSPDGKSIAFLKTQAPPLRPSSSSSDSNSSTSDPKPPNRNRLIVINDLHLPLPPPGTPLPQRFSRSGWHLSPLSVSWSDDGRELYVVAEDEDGAKKLFQVPYMLSSIASEPKAVASECSVFGIQGFRSGGRGGKGLVSFSPGVG</sequence>
<evidence type="ECO:0000256" key="1">
    <source>
        <dbReference type="SAM" id="MobiDB-lite"/>
    </source>
</evidence>
<evidence type="ECO:0008006" key="4">
    <source>
        <dbReference type="Google" id="ProtNLM"/>
    </source>
</evidence>
<protein>
    <recommendedName>
        <fullName evidence="4">Dipeptidylpeptidase IV N-terminal domain-containing protein</fullName>
    </recommendedName>
</protein>
<evidence type="ECO:0000313" key="3">
    <source>
        <dbReference type="Proteomes" id="UP000664521"/>
    </source>
</evidence>
<feature type="region of interest" description="Disordered" evidence="1">
    <location>
        <begin position="346"/>
        <end position="371"/>
    </location>
</feature>
<organism evidence="2 3">
    <name type="scientific">Heterodermia speciosa</name>
    <dbReference type="NCBI Taxonomy" id="116794"/>
    <lineage>
        <taxon>Eukaryota</taxon>
        <taxon>Fungi</taxon>
        <taxon>Dikarya</taxon>
        <taxon>Ascomycota</taxon>
        <taxon>Pezizomycotina</taxon>
        <taxon>Lecanoromycetes</taxon>
        <taxon>OSLEUM clade</taxon>
        <taxon>Lecanoromycetidae</taxon>
        <taxon>Caliciales</taxon>
        <taxon>Physciaceae</taxon>
        <taxon>Heterodermia</taxon>
    </lineage>
</organism>
<keyword evidence="3" id="KW-1185">Reference proteome</keyword>
<dbReference type="Proteomes" id="UP000664521">
    <property type="component" value="Unassembled WGS sequence"/>
</dbReference>
<dbReference type="InterPro" id="IPR011042">
    <property type="entry name" value="6-blade_b-propeller_TolB-like"/>
</dbReference>
<dbReference type="OrthoDB" id="5387062at2759"/>
<reference evidence="2" key="1">
    <citation type="submission" date="2021-03" db="EMBL/GenBank/DDBJ databases">
        <authorList>
            <person name="Tagirdzhanova G."/>
        </authorList>
    </citation>
    <scope>NUCLEOTIDE SEQUENCE</scope>
</reference>